<accession>A0A448WC50</accession>
<dbReference type="AlphaFoldDB" id="A0A448WC50"/>
<dbReference type="EMBL" id="CAAALY010003333">
    <property type="protein sequence ID" value="VEL08183.1"/>
    <property type="molecule type" value="Genomic_DNA"/>
</dbReference>
<dbReference type="InterPro" id="IPR056158">
    <property type="entry name" value="Beta-prop_IFT121_2nd"/>
</dbReference>
<feature type="domain" description="IFT121 second beta-propeller" evidence="1">
    <location>
        <begin position="49"/>
        <end position="176"/>
    </location>
</feature>
<dbReference type="Proteomes" id="UP000784294">
    <property type="component" value="Unassembled WGS sequence"/>
</dbReference>
<keyword evidence="3" id="KW-1185">Reference proteome</keyword>
<evidence type="ECO:0000259" key="1">
    <source>
        <dbReference type="Pfam" id="PF23390"/>
    </source>
</evidence>
<comment type="caution">
    <text evidence="2">The sequence shown here is derived from an EMBL/GenBank/DDBJ whole genome shotgun (WGS) entry which is preliminary data.</text>
</comment>
<name>A0A448WC50_9PLAT</name>
<evidence type="ECO:0000313" key="3">
    <source>
        <dbReference type="Proteomes" id="UP000784294"/>
    </source>
</evidence>
<dbReference type="OrthoDB" id="10260567at2759"/>
<evidence type="ECO:0000313" key="2">
    <source>
        <dbReference type="EMBL" id="VEL08183.1"/>
    </source>
</evidence>
<protein>
    <recommendedName>
        <fullName evidence="1">IFT121 second beta-propeller domain-containing protein</fullName>
    </recommendedName>
</protein>
<dbReference type="Pfam" id="PF23390">
    <property type="entry name" value="Beta-prop_WDR35_2nd"/>
    <property type="match status" value="1"/>
</dbReference>
<organism evidence="2 3">
    <name type="scientific">Protopolystoma xenopodis</name>
    <dbReference type="NCBI Taxonomy" id="117903"/>
    <lineage>
        <taxon>Eukaryota</taxon>
        <taxon>Metazoa</taxon>
        <taxon>Spiralia</taxon>
        <taxon>Lophotrochozoa</taxon>
        <taxon>Platyhelminthes</taxon>
        <taxon>Monogenea</taxon>
        <taxon>Polyopisthocotylea</taxon>
        <taxon>Polystomatidea</taxon>
        <taxon>Polystomatidae</taxon>
        <taxon>Protopolystoma</taxon>
    </lineage>
</organism>
<sequence>MAKLTDDADYDACETSGNVPRRQSDFENDYAYNGLWNRCIPLGLPTNMSKRLGMIDESGLFTLHRLTIGLGTLNSRISQPSQSADEDIVRTEDDKTSEAFSKFSRKDVWDIRFAEDNPRLFCIMDKTRLYIYEDLEAEPAVQTSIYICSFRDLEVKGVLLDDLVRHSQHPELDCLVVTSTKAIIAAFALYFNLSYA</sequence>
<gene>
    <name evidence="2" type="ORF">PXEA_LOCUS1623</name>
</gene>
<reference evidence="2" key="1">
    <citation type="submission" date="2018-11" db="EMBL/GenBank/DDBJ databases">
        <authorList>
            <consortium name="Pathogen Informatics"/>
        </authorList>
    </citation>
    <scope>NUCLEOTIDE SEQUENCE</scope>
</reference>
<proteinExistence type="predicted"/>